<evidence type="ECO:0000313" key="2">
    <source>
        <dbReference type="EMBL" id="MDO3677310.1"/>
    </source>
</evidence>
<comment type="caution">
    <text evidence="2">The sequence shown here is derived from an EMBL/GenBank/DDBJ whole genome shotgun (WGS) entry which is preliminary data.</text>
</comment>
<dbReference type="InterPro" id="IPR022742">
    <property type="entry name" value="Hydrolase_4"/>
</dbReference>
<reference evidence="2" key="1">
    <citation type="submission" date="2023-07" db="EMBL/GenBank/DDBJ databases">
        <authorList>
            <person name="Aktuganov G."/>
            <person name="Boyko T."/>
            <person name="Delegan Y."/>
            <person name="Galimzianova N."/>
            <person name="Gilvanova E."/>
            <person name="Korobov V."/>
            <person name="Kuzmina L."/>
            <person name="Melentiev A."/>
            <person name="Milman P."/>
            <person name="Ryabova A."/>
            <person name="Stupak E."/>
            <person name="Yasakov T."/>
            <person name="Zharikova N."/>
            <person name="Zhurenko E."/>
        </authorList>
    </citation>
    <scope>NUCLEOTIDE SEQUENCE</scope>
    <source>
        <strain evidence="2">IB-739</strain>
    </source>
</reference>
<dbReference type="InterPro" id="IPR012354">
    <property type="entry name" value="Esterase_lipase"/>
</dbReference>
<dbReference type="PANTHER" id="PTHR11614">
    <property type="entry name" value="PHOSPHOLIPASE-RELATED"/>
    <property type="match status" value="1"/>
</dbReference>
<evidence type="ECO:0000259" key="1">
    <source>
        <dbReference type="Pfam" id="PF12146"/>
    </source>
</evidence>
<dbReference type="RefSeq" id="WP_302878077.1">
    <property type="nucleotide sequence ID" value="NZ_JAUMKJ010000010.1"/>
</dbReference>
<name>A0ABT8V786_9BACL</name>
<dbReference type="Proteomes" id="UP001168883">
    <property type="component" value="Unassembled WGS sequence"/>
</dbReference>
<keyword evidence="2" id="KW-0378">Hydrolase</keyword>
<dbReference type="InterPro" id="IPR051044">
    <property type="entry name" value="MAG_DAG_Lipase"/>
</dbReference>
<feature type="domain" description="Serine aminopeptidase S33" evidence="1">
    <location>
        <begin position="23"/>
        <end position="235"/>
    </location>
</feature>
<dbReference type="Gene3D" id="3.40.50.1820">
    <property type="entry name" value="alpha/beta hydrolase"/>
    <property type="match status" value="1"/>
</dbReference>
<dbReference type="EMBL" id="JAUMKJ010000010">
    <property type="protein sequence ID" value="MDO3677310.1"/>
    <property type="molecule type" value="Genomic_DNA"/>
</dbReference>
<dbReference type="InterPro" id="IPR029058">
    <property type="entry name" value="AB_hydrolase_fold"/>
</dbReference>
<organism evidence="2 3">
    <name type="scientific">Paenibacillus ehimensis</name>
    <dbReference type="NCBI Taxonomy" id="79264"/>
    <lineage>
        <taxon>Bacteria</taxon>
        <taxon>Bacillati</taxon>
        <taxon>Bacillota</taxon>
        <taxon>Bacilli</taxon>
        <taxon>Bacillales</taxon>
        <taxon>Paenibacillaceae</taxon>
        <taxon>Paenibacillus</taxon>
    </lineage>
</organism>
<dbReference type="GO" id="GO:0016787">
    <property type="term" value="F:hydrolase activity"/>
    <property type="evidence" value="ECO:0007669"/>
    <property type="project" value="UniProtKB-KW"/>
</dbReference>
<proteinExistence type="predicted"/>
<accession>A0ABT8V786</accession>
<gene>
    <name evidence="2" type="ORF">Q3C12_09895</name>
</gene>
<protein>
    <submittedName>
        <fullName evidence="2">Alpha/beta fold hydrolase</fullName>
    </submittedName>
</protein>
<sequence length="267" mass="29770">MNRVYRTTEPFRLEGAGELASTQLLLIHGFTGSPSELRRLGYYLNDLGYTVNAVLLPGHGTTPEDMIRTGLDDWSGHVLHCYDTMAAGRVHGGKIVAIGHSMGGLLALELAMKRRLDGVVSLAAPMFLSSRKTSLALLLQYFIKYVERRPTAVAHLTEEACTYDKTPVRCVVDLRKLMKLVKAGLGQVSAPLFVGQGEKDGMVLPKSAEYIYRHVSSLVRQIEYYPHSSHGLLLDEWRERVYEDISCFLATLDQVGTWKQAVMELQT</sequence>
<dbReference type="PIRSF" id="PIRSF017388">
    <property type="entry name" value="Esterase_lipase"/>
    <property type="match status" value="1"/>
</dbReference>
<dbReference type="SUPFAM" id="SSF53474">
    <property type="entry name" value="alpha/beta-Hydrolases"/>
    <property type="match status" value="1"/>
</dbReference>
<dbReference type="Pfam" id="PF12146">
    <property type="entry name" value="Hydrolase_4"/>
    <property type="match status" value="1"/>
</dbReference>
<keyword evidence="3" id="KW-1185">Reference proteome</keyword>
<evidence type="ECO:0000313" key="3">
    <source>
        <dbReference type="Proteomes" id="UP001168883"/>
    </source>
</evidence>